<proteinExistence type="predicted"/>
<dbReference type="AlphaFoldDB" id="A0A371GAH7"/>
<feature type="non-terminal residue" evidence="1">
    <location>
        <position position="1"/>
    </location>
</feature>
<evidence type="ECO:0000313" key="2">
    <source>
        <dbReference type="Proteomes" id="UP000257109"/>
    </source>
</evidence>
<accession>A0A371GAH7</accession>
<dbReference type="EMBL" id="QJKJ01006205">
    <property type="protein sequence ID" value="RDX87536.1"/>
    <property type="molecule type" value="Genomic_DNA"/>
</dbReference>
<name>A0A371GAH7_MUCPR</name>
<dbReference type="STRING" id="157652.A0A371GAH7"/>
<comment type="caution">
    <text evidence="1">The sequence shown here is derived from an EMBL/GenBank/DDBJ whole genome shotgun (WGS) entry which is preliminary data.</text>
</comment>
<protein>
    <submittedName>
        <fullName evidence="1">Uncharacterized protein</fullName>
    </submittedName>
</protein>
<reference evidence="1" key="1">
    <citation type="submission" date="2018-05" db="EMBL/GenBank/DDBJ databases">
        <title>Draft genome of Mucuna pruriens seed.</title>
        <authorList>
            <person name="Nnadi N.E."/>
            <person name="Vos R."/>
            <person name="Hasami M.H."/>
            <person name="Devisetty U.K."/>
            <person name="Aguiy J.C."/>
        </authorList>
    </citation>
    <scope>NUCLEOTIDE SEQUENCE [LARGE SCALE GENOMIC DNA]</scope>
    <source>
        <strain evidence="1">JCA_2017</strain>
    </source>
</reference>
<dbReference type="Proteomes" id="UP000257109">
    <property type="component" value="Unassembled WGS sequence"/>
</dbReference>
<gene>
    <name evidence="1" type="ORF">CR513_30977</name>
</gene>
<dbReference type="InterPro" id="IPR050852">
    <property type="entry name" value="Queuine_tRNA-ribosyltrfase"/>
</dbReference>
<sequence length="78" mass="8780">MLGFHQYRIAAVGRDTIQCLPESKGITKLGTSFETPCGCLLIKPKDYVEMISCVRLNIWATLADEVASWVFDKRTKSQ</sequence>
<dbReference type="OrthoDB" id="27601at2759"/>
<evidence type="ECO:0000313" key="1">
    <source>
        <dbReference type="EMBL" id="RDX87536.1"/>
    </source>
</evidence>
<organism evidence="1 2">
    <name type="scientific">Mucuna pruriens</name>
    <name type="common">Velvet bean</name>
    <name type="synonym">Dolichos pruriens</name>
    <dbReference type="NCBI Taxonomy" id="157652"/>
    <lineage>
        <taxon>Eukaryota</taxon>
        <taxon>Viridiplantae</taxon>
        <taxon>Streptophyta</taxon>
        <taxon>Embryophyta</taxon>
        <taxon>Tracheophyta</taxon>
        <taxon>Spermatophyta</taxon>
        <taxon>Magnoliopsida</taxon>
        <taxon>eudicotyledons</taxon>
        <taxon>Gunneridae</taxon>
        <taxon>Pentapetalae</taxon>
        <taxon>rosids</taxon>
        <taxon>fabids</taxon>
        <taxon>Fabales</taxon>
        <taxon>Fabaceae</taxon>
        <taxon>Papilionoideae</taxon>
        <taxon>50 kb inversion clade</taxon>
        <taxon>NPAAA clade</taxon>
        <taxon>indigoferoid/millettioid clade</taxon>
        <taxon>Phaseoleae</taxon>
        <taxon>Mucuna</taxon>
    </lineage>
</organism>
<dbReference type="PANTHER" id="PTHR46064:SF1">
    <property type="entry name" value="QUEUINE TRNA-RIBOSYLTRANSFERASE ACCESSORY SUBUNIT 2"/>
    <property type="match status" value="1"/>
</dbReference>
<keyword evidence="2" id="KW-1185">Reference proteome</keyword>
<dbReference type="PANTHER" id="PTHR46064">
    <property type="entry name" value="QUEUINE TRNA-RIBOSYLTRANSFERASE ACCESSORY SUBUNIT 2"/>
    <property type="match status" value="1"/>
</dbReference>